<dbReference type="RefSeq" id="WP_091826701.1">
    <property type="nucleotide sequence ID" value="NZ_FNRJ01000008.1"/>
</dbReference>
<evidence type="ECO:0000259" key="6">
    <source>
        <dbReference type="Pfam" id="PF00082"/>
    </source>
</evidence>
<organism evidence="7 8">
    <name type="scientific">Marinobacterium iners DSM 11526</name>
    <dbReference type="NCBI Taxonomy" id="1122198"/>
    <lineage>
        <taxon>Bacteria</taxon>
        <taxon>Pseudomonadati</taxon>
        <taxon>Pseudomonadota</taxon>
        <taxon>Gammaproteobacteria</taxon>
        <taxon>Oceanospirillales</taxon>
        <taxon>Oceanospirillaceae</taxon>
        <taxon>Marinobacterium</taxon>
    </lineage>
</organism>
<dbReference type="InterPro" id="IPR050131">
    <property type="entry name" value="Peptidase_S8_subtilisin-like"/>
</dbReference>
<dbReference type="OrthoDB" id="6087879at2"/>
<dbReference type="InterPro" id="IPR000209">
    <property type="entry name" value="Peptidase_S8/S53_dom"/>
</dbReference>
<dbReference type="Proteomes" id="UP000242469">
    <property type="component" value="Unassembled WGS sequence"/>
</dbReference>
<keyword evidence="3 5" id="KW-0378">Hydrolase</keyword>
<dbReference type="Gene3D" id="3.40.50.200">
    <property type="entry name" value="Peptidase S8/S53 domain"/>
    <property type="match status" value="1"/>
</dbReference>
<dbReference type="AlphaFoldDB" id="A0A1H4EJH1"/>
<keyword evidence="2 5" id="KW-0645">Protease</keyword>
<keyword evidence="4 5" id="KW-0720">Serine protease</keyword>
<dbReference type="Pfam" id="PF00082">
    <property type="entry name" value="Peptidase_S8"/>
    <property type="match status" value="1"/>
</dbReference>
<protein>
    <submittedName>
        <fullName evidence="7">Subtilase family protein</fullName>
    </submittedName>
</protein>
<gene>
    <name evidence="7" type="ORF">SAMN02745729_108109</name>
</gene>
<dbReference type="PANTHER" id="PTHR43806:SF11">
    <property type="entry name" value="CEREVISIN-RELATED"/>
    <property type="match status" value="1"/>
</dbReference>
<dbReference type="GO" id="GO:0006508">
    <property type="term" value="P:proteolysis"/>
    <property type="evidence" value="ECO:0007669"/>
    <property type="project" value="UniProtKB-KW"/>
</dbReference>
<dbReference type="EMBL" id="FNRJ01000008">
    <property type="protein sequence ID" value="SEA84740.1"/>
    <property type="molecule type" value="Genomic_DNA"/>
</dbReference>
<evidence type="ECO:0000256" key="2">
    <source>
        <dbReference type="ARBA" id="ARBA00022670"/>
    </source>
</evidence>
<feature type="active site" description="Charge relay system" evidence="5">
    <location>
        <position position="12"/>
    </location>
</feature>
<dbReference type="STRING" id="1122198.SAMN02745729_108109"/>
<evidence type="ECO:0000256" key="5">
    <source>
        <dbReference type="PROSITE-ProRule" id="PRU01240"/>
    </source>
</evidence>
<dbReference type="GO" id="GO:0004252">
    <property type="term" value="F:serine-type endopeptidase activity"/>
    <property type="evidence" value="ECO:0007669"/>
    <property type="project" value="UniProtKB-UniRule"/>
</dbReference>
<name>A0A1H4EJH1_9GAMM</name>
<feature type="domain" description="Peptidase S8/S53" evidence="6">
    <location>
        <begin position="8"/>
        <end position="126"/>
    </location>
</feature>
<evidence type="ECO:0000256" key="3">
    <source>
        <dbReference type="ARBA" id="ARBA00022801"/>
    </source>
</evidence>
<feature type="active site" description="Charge relay system" evidence="5">
    <location>
        <position position="182"/>
    </location>
</feature>
<proteinExistence type="inferred from homology"/>
<evidence type="ECO:0000256" key="4">
    <source>
        <dbReference type="ARBA" id="ARBA00022825"/>
    </source>
</evidence>
<evidence type="ECO:0000313" key="7">
    <source>
        <dbReference type="EMBL" id="SEA84740.1"/>
    </source>
</evidence>
<evidence type="ECO:0000256" key="1">
    <source>
        <dbReference type="ARBA" id="ARBA00011073"/>
    </source>
</evidence>
<comment type="similarity">
    <text evidence="1 5">Belongs to the peptidase S8 family.</text>
</comment>
<dbReference type="PANTHER" id="PTHR43806">
    <property type="entry name" value="PEPTIDASE S8"/>
    <property type="match status" value="1"/>
</dbReference>
<feature type="active site" description="Charge relay system" evidence="5">
    <location>
        <position position="46"/>
    </location>
</feature>
<sequence>MSVEPIRIGVVDSGYSEQQAVTSSAAFVLQDGQLWLTEAEPDQLGHGTRIIEIIQHLMPEATLFSAQVFSDRLSTTAAQVAAAIDWLVEQGVQVINLSLGLRQDRAVLREACERALKQGVFLCAASPARGEPVYPSAYPGVFRMTGDARCDREQISHLDTEFADFGGCVRPLDNSRGQSGASMGCAHLSAWVARCLQRNAVSLSEVRDWLVQQSSYQGPEQRRGVYTGAEDE</sequence>
<evidence type="ECO:0000313" key="8">
    <source>
        <dbReference type="Proteomes" id="UP000242469"/>
    </source>
</evidence>
<dbReference type="SUPFAM" id="SSF52743">
    <property type="entry name" value="Subtilisin-like"/>
    <property type="match status" value="1"/>
</dbReference>
<accession>A0A1H4EJH1</accession>
<dbReference type="PROSITE" id="PS51892">
    <property type="entry name" value="SUBTILASE"/>
    <property type="match status" value="1"/>
</dbReference>
<dbReference type="InterPro" id="IPR036852">
    <property type="entry name" value="Peptidase_S8/S53_dom_sf"/>
</dbReference>
<reference evidence="8" key="1">
    <citation type="submission" date="2016-10" db="EMBL/GenBank/DDBJ databases">
        <authorList>
            <person name="Varghese N."/>
            <person name="Submissions S."/>
        </authorList>
    </citation>
    <scope>NUCLEOTIDE SEQUENCE [LARGE SCALE GENOMIC DNA]</scope>
    <source>
        <strain evidence="8">DSM 11526</strain>
    </source>
</reference>
<keyword evidence="8" id="KW-1185">Reference proteome</keyword>